<dbReference type="AlphaFoldDB" id="A0A5C2ST97"/>
<proteinExistence type="predicted"/>
<dbReference type="EMBL" id="ML122251">
    <property type="protein sequence ID" value="RPD66309.1"/>
    <property type="molecule type" value="Genomic_DNA"/>
</dbReference>
<keyword evidence="2" id="KW-1185">Reference proteome</keyword>
<evidence type="ECO:0000313" key="2">
    <source>
        <dbReference type="Proteomes" id="UP000313359"/>
    </source>
</evidence>
<organism evidence="1 2">
    <name type="scientific">Lentinus tigrinus ALCF2SS1-6</name>
    <dbReference type="NCBI Taxonomy" id="1328759"/>
    <lineage>
        <taxon>Eukaryota</taxon>
        <taxon>Fungi</taxon>
        <taxon>Dikarya</taxon>
        <taxon>Basidiomycota</taxon>
        <taxon>Agaricomycotina</taxon>
        <taxon>Agaricomycetes</taxon>
        <taxon>Polyporales</taxon>
        <taxon>Polyporaceae</taxon>
        <taxon>Lentinus</taxon>
    </lineage>
</organism>
<accession>A0A5C2ST97</accession>
<name>A0A5C2ST97_9APHY</name>
<sequence length="130" mass="14089">MYPCHIADIQAWALAALSVPPTHARVSAVTPTSGCRALASIRSAGKVPHRQLNTAPTRRPQHIRKPPPVLLFIPLRRSCLRLLPTRFVRPCPEVAHAALSAVAPVAPLSSRFQSTAATHTFTTVIHTRPS</sequence>
<evidence type="ECO:0000313" key="1">
    <source>
        <dbReference type="EMBL" id="RPD66309.1"/>
    </source>
</evidence>
<protein>
    <submittedName>
        <fullName evidence="1">Uncharacterized protein</fullName>
    </submittedName>
</protein>
<reference evidence="1" key="1">
    <citation type="journal article" date="2018" name="Genome Biol. Evol.">
        <title>Genomics and development of Lentinus tigrinus, a white-rot wood-decaying mushroom with dimorphic fruiting bodies.</title>
        <authorList>
            <person name="Wu B."/>
            <person name="Xu Z."/>
            <person name="Knudson A."/>
            <person name="Carlson A."/>
            <person name="Chen N."/>
            <person name="Kovaka S."/>
            <person name="LaButti K."/>
            <person name="Lipzen A."/>
            <person name="Pennachio C."/>
            <person name="Riley R."/>
            <person name="Schakwitz W."/>
            <person name="Umezawa K."/>
            <person name="Ohm R.A."/>
            <person name="Grigoriev I.V."/>
            <person name="Nagy L.G."/>
            <person name="Gibbons J."/>
            <person name="Hibbett D."/>
        </authorList>
    </citation>
    <scope>NUCLEOTIDE SEQUENCE [LARGE SCALE GENOMIC DNA]</scope>
    <source>
        <strain evidence="1">ALCF2SS1-6</strain>
    </source>
</reference>
<dbReference type="Proteomes" id="UP000313359">
    <property type="component" value="Unassembled WGS sequence"/>
</dbReference>
<gene>
    <name evidence="1" type="ORF">L227DRAFT_140871</name>
</gene>